<dbReference type="CDD" id="cd00093">
    <property type="entry name" value="HTH_XRE"/>
    <property type="match status" value="1"/>
</dbReference>
<dbReference type="PANTHER" id="PTHR46797">
    <property type="entry name" value="HTH-TYPE TRANSCRIPTIONAL REGULATOR"/>
    <property type="match status" value="1"/>
</dbReference>
<dbReference type="PATRIC" id="fig|66712.6.peg.1613"/>
<name>A0A0B7NZC3_PROFF</name>
<dbReference type="GO" id="GO:0003700">
    <property type="term" value="F:DNA-binding transcription factor activity"/>
    <property type="evidence" value="ECO:0007669"/>
    <property type="project" value="TreeGrafter"/>
</dbReference>
<dbReference type="GeneID" id="61221703"/>
<dbReference type="PANTHER" id="PTHR46797:SF23">
    <property type="entry name" value="HTH-TYPE TRANSCRIPTIONAL REGULATOR SUTR"/>
    <property type="match status" value="1"/>
</dbReference>
<keyword evidence="3" id="KW-0804">Transcription</keyword>
<dbReference type="KEGG" id="pfre:RM25_1585"/>
<gene>
    <name evidence="5" type="primary">sse9IC</name>
    <name evidence="5" type="ORF">PFCIRM138_09365</name>
</gene>
<evidence type="ECO:0000256" key="3">
    <source>
        <dbReference type="ARBA" id="ARBA00023163"/>
    </source>
</evidence>
<feature type="domain" description="HTH cro/C1-type" evidence="4">
    <location>
        <begin position="13"/>
        <end position="67"/>
    </location>
</feature>
<sequence>MSDSLKERFGANLRAERQRRRLTQESLAEFLGVTPRYLGGLERGERNLTLDSIEALAEQLDIDPLQLLVGPAAARRIQARRVQLRSRS</sequence>
<accession>A0A0B7NZC3</accession>
<dbReference type="EMBL" id="LM676420">
    <property type="protein sequence ID" value="CEP26699.1"/>
    <property type="molecule type" value="Genomic_DNA"/>
</dbReference>
<evidence type="ECO:0000313" key="5">
    <source>
        <dbReference type="EMBL" id="CEP26699.1"/>
    </source>
</evidence>
<evidence type="ECO:0000256" key="1">
    <source>
        <dbReference type="ARBA" id="ARBA00023015"/>
    </source>
</evidence>
<dbReference type="AlphaFoldDB" id="A0A0B7NZC3"/>
<keyword evidence="2" id="KW-0238">DNA-binding</keyword>
<dbReference type="Pfam" id="PF01381">
    <property type="entry name" value="HTH_3"/>
    <property type="match status" value="1"/>
</dbReference>
<dbReference type="InterPro" id="IPR001387">
    <property type="entry name" value="Cro/C1-type_HTH"/>
</dbReference>
<proteinExistence type="predicted"/>
<dbReference type="GO" id="GO:0003677">
    <property type="term" value="F:DNA binding"/>
    <property type="evidence" value="ECO:0007669"/>
    <property type="project" value="UniProtKB-KW"/>
</dbReference>
<dbReference type="InterPro" id="IPR050807">
    <property type="entry name" value="TransReg_Diox_bact_type"/>
</dbReference>
<reference evidence="5" key="1">
    <citation type="submission" date="2014-08" db="EMBL/GenBank/DDBJ databases">
        <authorList>
            <person name="Falentin Helene"/>
        </authorList>
    </citation>
    <scope>NUCLEOTIDE SEQUENCE</scope>
</reference>
<protein>
    <submittedName>
        <fullName evidence="5">Sse9I control protein</fullName>
    </submittedName>
</protein>
<dbReference type="SUPFAM" id="SSF47413">
    <property type="entry name" value="lambda repressor-like DNA-binding domains"/>
    <property type="match status" value="1"/>
</dbReference>
<dbReference type="GO" id="GO:0005829">
    <property type="term" value="C:cytosol"/>
    <property type="evidence" value="ECO:0007669"/>
    <property type="project" value="TreeGrafter"/>
</dbReference>
<evidence type="ECO:0000256" key="2">
    <source>
        <dbReference type="ARBA" id="ARBA00023125"/>
    </source>
</evidence>
<dbReference type="InterPro" id="IPR010982">
    <property type="entry name" value="Lambda_DNA-bd_dom_sf"/>
</dbReference>
<keyword evidence="1" id="KW-0805">Transcription regulation</keyword>
<dbReference type="SMART" id="SM00530">
    <property type="entry name" value="HTH_XRE"/>
    <property type="match status" value="1"/>
</dbReference>
<dbReference type="Gene3D" id="1.10.260.40">
    <property type="entry name" value="lambda repressor-like DNA-binding domains"/>
    <property type="match status" value="1"/>
</dbReference>
<dbReference type="RefSeq" id="WP_044636275.1">
    <property type="nucleotide sequence ID" value="NZ_CP010341.1"/>
</dbReference>
<organism evidence="5">
    <name type="scientific">Propionibacterium freudenreichii subsp. freudenreichii</name>
    <dbReference type="NCBI Taxonomy" id="66712"/>
    <lineage>
        <taxon>Bacteria</taxon>
        <taxon>Bacillati</taxon>
        <taxon>Actinomycetota</taxon>
        <taxon>Actinomycetes</taxon>
        <taxon>Propionibacteriales</taxon>
        <taxon>Propionibacteriaceae</taxon>
        <taxon>Propionibacterium</taxon>
    </lineage>
</organism>
<evidence type="ECO:0000259" key="4">
    <source>
        <dbReference type="PROSITE" id="PS50943"/>
    </source>
</evidence>
<dbReference type="PROSITE" id="PS50943">
    <property type="entry name" value="HTH_CROC1"/>
    <property type="match status" value="1"/>
</dbReference>